<evidence type="ECO:0000256" key="3">
    <source>
        <dbReference type="ARBA" id="ARBA00023015"/>
    </source>
</evidence>
<feature type="compositionally biased region" description="Polar residues" evidence="6">
    <location>
        <begin position="31"/>
        <end position="40"/>
    </location>
</feature>
<dbReference type="InterPro" id="IPR007219">
    <property type="entry name" value="XnlR_reg_dom"/>
</dbReference>
<dbReference type="GO" id="GO:0008270">
    <property type="term" value="F:zinc ion binding"/>
    <property type="evidence" value="ECO:0007669"/>
    <property type="project" value="InterPro"/>
</dbReference>
<dbReference type="CDD" id="cd12148">
    <property type="entry name" value="fungal_TF_MHR"/>
    <property type="match status" value="1"/>
</dbReference>
<evidence type="ECO:0000256" key="6">
    <source>
        <dbReference type="SAM" id="MobiDB-lite"/>
    </source>
</evidence>
<feature type="compositionally biased region" description="Basic and acidic residues" evidence="6">
    <location>
        <begin position="235"/>
        <end position="249"/>
    </location>
</feature>
<dbReference type="InterPro" id="IPR036864">
    <property type="entry name" value="Zn2-C6_fun-type_DNA-bd_sf"/>
</dbReference>
<feature type="compositionally biased region" description="Low complexity" evidence="6">
    <location>
        <begin position="41"/>
        <end position="50"/>
    </location>
</feature>
<sequence length="815" mass="92871">MANKNDSDLIHKPLPITKSLHLSVTTNAYNSSINQHSPQASSNSSNSTTKSKLDLPQIKKKIGRACDNCKKRKQRCDGLLPCSSCVRRNKLCEYTSIDRRLLKSYGRKESKKKNAADSGTDAYKNCPRWGKFGSVPVPTNNKPLLISPLKQVSLHGLNGPKDPLTLQNTIAPSLQSTPPIQLSEENRIGHFDFTFARNQDQEPIKQNVPSSLRALLSFSPSLKSTRNDPNQSTGENKRPEHKNNETEQDTKLGQKLFEIGDSSALSYLLGCRKVFENKLGRTKLNELVEKLGIFDSPPVFNRPRNPTYLPSTREYAFHLNNTFVSRVNNFVYIIHPNYLHELINRIYSGPYHASPKELCILNLVFAVASQYCRHEIIENIFPFHSQIFIEPSIFYEAGVTVLKNATEEPKLWFVEAHLLKYIFNSYANRRNSSWLELGIAIRTAQALGLHKRQVNELSKVESYLTHRRILYRSLFILDRLSSAALGRAVAIDDTEWDDHDNIEKFTDIQSNLFQAAKLLGEIIKCIYFNPKVSLNSSFVLLSELIDFSIKNPIPRSNVYNYSMILEYQRFKPFVIALHGIILLARPFYHITLLQKIGLTNDHPGKNKEIIEHFYENAIKASLLAIQIIGFITDLDLHPIKSLSLVHCLFQATLILGSATLLKGHKIKLELSHGKEYQHVSFEALLLNGLKNGIRVLRIYDRIDSQSTKFIEFLNCIIDITNYSEVQKGNLSEALYKNDPNTQSFSNKKMQEHHKMGDTEVILLSFSDANLDVRLENIKKFQYWLWPLNEGTHIFNRTDSGHTNTGDLYLSTSHTS</sequence>
<keyword evidence="5" id="KW-0539">Nucleus</keyword>
<name>A0A9P8PHE4_9ASCO</name>
<keyword evidence="3" id="KW-0805">Transcription regulation</keyword>
<comment type="caution">
    <text evidence="8">The sequence shown here is derived from an EMBL/GenBank/DDBJ whole genome shotgun (WGS) entry which is preliminary data.</text>
</comment>
<dbReference type="Pfam" id="PF00172">
    <property type="entry name" value="Zn_clus"/>
    <property type="match status" value="1"/>
</dbReference>
<feature type="region of interest" description="Disordered" evidence="6">
    <location>
        <begin position="218"/>
        <end position="249"/>
    </location>
</feature>
<dbReference type="InterPro" id="IPR051127">
    <property type="entry name" value="Fungal_SecMet_Regulators"/>
</dbReference>
<proteinExistence type="predicted"/>
<evidence type="ECO:0000313" key="9">
    <source>
        <dbReference type="Proteomes" id="UP000769528"/>
    </source>
</evidence>
<feature type="compositionally biased region" description="Polar residues" evidence="6">
    <location>
        <begin position="218"/>
        <end position="234"/>
    </location>
</feature>
<keyword evidence="9" id="KW-1185">Reference proteome</keyword>
<dbReference type="Proteomes" id="UP000769528">
    <property type="component" value="Unassembled WGS sequence"/>
</dbReference>
<dbReference type="PROSITE" id="PS50048">
    <property type="entry name" value="ZN2_CY6_FUNGAL_2"/>
    <property type="match status" value="1"/>
</dbReference>
<evidence type="ECO:0000256" key="2">
    <source>
        <dbReference type="ARBA" id="ARBA00022833"/>
    </source>
</evidence>
<dbReference type="GO" id="GO:0003677">
    <property type="term" value="F:DNA binding"/>
    <property type="evidence" value="ECO:0007669"/>
    <property type="project" value="InterPro"/>
</dbReference>
<feature type="region of interest" description="Disordered" evidence="6">
    <location>
        <begin position="31"/>
        <end position="54"/>
    </location>
</feature>
<organism evidence="8 9">
    <name type="scientific">Wickerhamomyces mucosus</name>
    <dbReference type="NCBI Taxonomy" id="1378264"/>
    <lineage>
        <taxon>Eukaryota</taxon>
        <taxon>Fungi</taxon>
        <taxon>Dikarya</taxon>
        <taxon>Ascomycota</taxon>
        <taxon>Saccharomycotina</taxon>
        <taxon>Saccharomycetes</taxon>
        <taxon>Phaffomycetales</taxon>
        <taxon>Wickerhamomycetaceae</taxon>
        <taxon>Wickerhamomyces</taxon>
    </lineage>
</organism>
<dbReference type="EMBL" id="JAEUBF010001277">
    <property type="protein sequence ID" value="KAH3671454.1"/>
    <property type="molecule type" value="Genomic_DNA"/>
</dbReference>
<evidence type="ECO:0000256" key="5">
    <source>
        <dbReference type="ARBA" id="ARBA00023242"/>
    </source>
</evidence>
<gene>
    <name evidence="8" type="ORF">WICMUC_004586</name>
</gene>
<reference evidence="8" key="1">
    <citation type="journal article" date="2021" name="Open Biol.">
        <title>Shared evolutionary footprints suggest mitochondrial oxidative damage underlies multiple complex I losses in fungi.</title>
        <authorList>
            <person name="Schikora-Tamarit M.A."/>
            <person name="Marcet-Houben M."/>
            <person name="Nosek J."/>
            <person name="Gabaldon T."/>
        </authorList>
    </citation>
    <scope>NUCLEOTIDE SEQUENCE</scope>
    <source>
        <strain evidence="8">CBS6341</strain>
    </source>
</reference>
<dbReference type="PROSITE" id="PS00463">
    <property type="entry name" value="ZN2_CY6_FUNGAL_1"/>
    <property type="match status" value="1"/>
</dbReference>
<keyword evidence="4" id="KW-0804">Transcription</keyword>
<keyword evidence="1" id="KW-0479">Metal-binding</keyword>
<dbReference type="InterPro" id="IPR001138">
    <property type="entry name" value="Zn2Cys6_DnaBD"/>
</dbReference>
<accession>A0A9P8PHE4</accession>
<feature type="domain" description="Zn(2)-C6 fungal-type" evidence="7">
    <location>
        <begin position="65"/>
        <end position="94"/>
    </location>
</feature>
<evidence type="ECO:0000256" key="1">
    <source>
        <dbReference type="ARBA" id="ARBA00022723"/>
    </source>
</evidence>
<dbReference type="Pfam" id="PF04082">
    <property type="entry name" value="Fungal_trans"/>
    <property type="match status" value="1"/>
</dbReference>
<dbReference type="OrthoDB" id="3364175at2759"/>
<evidence type="ECO:0000259" key="7">
    <source>
        <dbReference type="PROSITE" id="PS50048"/>
    </source>
</evidence>
<dbReference type="AlphaFoldDB" id="A0A9P8PHE4"/>
<dbReference type="GO" id="GO:0000981">
    <property type="term" value="F:DNA-binding transcription factor activity, RNA polymerase II-specific"/>
    <property type="evidence" value="ECO:0007669"/>
    <property type="project" value="InterPro"/>
</dbReference>
<evidence type="ECO:0000256" key="4">
    <source>
        <dbReference type="ARBA" id="ARBA00023163"/>
    </source>
</evidence>
<dbReference type="GO" id="GO:0006351">
    <property type="term" value="P:DNA-templated transcription"/>
    <property type="evidence" value="ECO:0007669"/>
    <property type="project" value="InterPro"/>
</dbReference>
<evidence type="ECO:0000313" key="8">
    <source>
        <dbReference type="EMBL" id="KAH3671454.1"/>
    </source>
</evidence>
<dbReference type="PANTHER" id="PTHR47424:SF6">
    <property type="entry name" value="PROLINE UTILIZATION TRANS-ACTIVATOR"/>
    <property type="match status" value="1"/>
</dbReference>
<dbReference type="SMART" id="SM00066">
    <property type="entry name" value="GAL4"/>
    <property type="match status" value="1"/>
</dbReference>
<reference evidence="8" key="2">
    <citation type="submission" date="2021-01" db="EMBL/GenBank/DDBJ databases">
        <authorList>
            <person name="Schikora-Tamarit M.A."/>
        </authorList>
    </citation>
    <scope>NUCLEOTIDE SEQUENCE</scope>
    <source>
        <strain evidence="8">CBS6341</strain>
    </source>
</reference>
<dbReference type="SUPFAM" id="SSF57701">
    <property type="entry name" value="Zn2/Cys6 DNA-binding domain"/>
    <property type="match status" value="1"/>
</dbReference>
<dbReference type="Gene3D" id="4.10.240.10">
    <property type="entry name" value="Zn(2)-C6 fungal-type DNA-binding domain"/>
    <property type="match status" value="1"/>
</dbReference>
<keyword evidence="2" id="KW-0862">Zinc</keyword>
<dbReference type="PANTHER" id="PTHR47424">
    <property type="entry name" value="REGULATORY PROTEIN GAL4"/>
    <property type="match status" value="1"/>
</dbReference>
<dbReference type="CDD" id="cd00067">
    <property type="entry name" value="GAL4"/>
    <property type="match status" value="1"/>
</dbReference>
<protein>
    <recommendedName>
        <fullName evidence="7">Zn(2)-C6 fungal-type domain-containing protein</fullName>
    </recommendedName>
</protein>
<dbReference type="SMART" id="SM00906">
    <property type="entry name" value="Fungal_trans"/>
    <property type="match status" value="1"/>
</dbReference>